<organism evidence="7 8">
    <name type="scientific">Mycoplasma tullyi</name>
    <dbReference type="NCBI Taxonomy" id="1612150"/>
    <lineage>
        <taxon>Bacteria</taxon>
        <taxon>Bacillati</taxon>
        <taxon>Mycoplasmatota</taxon>
        <taxon>Mollicutes</taxon>
        <taxon>Mycoplasmataceae</taxon>
        <taxon>Mycoplasma</taxon>
    </lineage>
</organism>
<proteinExistence type="predicted"/>
<dbReference type="PANTHER" id="PTHR42770">
    <property type="entry name" value="AMINO ACID TRANSPORTER-RELATED"/>
    <property type="match status" value="1"/>
</dbReference>
<feature type="transmembrane region" description="Helical" evidence="6">
    <location>
        <begin position="195"/>
        <end position="212"/>
    </location>
</feature>
<keyword evidence="2" id="KW-1003">Cell membrane</keyword>
<feature type="transmembrane region" description="Helical" evidence="6">
    <location>
        <begin position="393"/>
        <end position="416"/>
    </location>
</feature>
<feature type="transmembrane region" description="Helical" evidence="6">
    <location>
        <begin position="232"/>
        <end position="252"/>
    </location>
</feature>
<accession>A0A7D7XX56</accession>
<evidence type="ECO:0000256" key="6">
    <source>
        <dbReference type="SAM" id="Phobius"/>
    </source>
</evidence>
<evidence type="ECO:0000256" key="1">
    <source>
        <dbReference type="ARBA" id="ARBA00004651"/>
    </source>
</evidence>
<evidence type="ECO:0000256" key="3">
    <source>
        <dbReference type="ARBA" id="ARBA00022692"/>
    </source>
</evidence>
<feature type="transmembrane region" description="Helical" evidence="6">
    <location>
        <begin position="87"/>
        <end position="114"/>
    </location>
</feature>
<dbReference type="GO" id="GO:0005886">
    <property type="term" value="C:plasma membrane"/>
    <property type="evidence" value="ECO:0007669"/>
    <property type="project" value="UniProtKB-SubCell"/>
</dbReference>
<feature type="transmembrane region" description="Helical" evidence="6">
    <location>
        <begin position="16"/>
        <end position="37"/>
    </location>
</feature>
<dbReference type="InterPro" id="IPR002293">
    <property type="entry name" value="AA/rel_permease1"/>
</dbReference>
<keyword evidence="3 6" id="KW-0812">Transmembrane</keyword>
<dbReference type="KEGG" id="mtuy:H3143_00955"/>
<evidence type="ECO:0000256" key="2">
    <source>
        <dbReference type="ARBA" id="ARBA00022475"/>
    </source>
</evidence>
<dbReference type="PIRSF" id="PIRSF006060">
    <property type="entry name" value="AA_transporter"/>
    <property type="match status" value="1"/>
</dbReference>
<dbReference type="Proteomes" id="UP000514704">
    <property type="component" value="Chromosome"/>
</dbReference>
<evidence type="ECO:0000256" key="4">
    <source>
        <dbReference type="ARBA" id="ARBA00022989"/>
    </source>
</evidence>
<dbReference type="PANTHER" id="PTHR42770:SF18">
    <property type="entry name" value="ARGININE_AGMATINE ANTIPORTER"/>
    <property type="match status" value="1"/>
</dbReference>
<feature type="transmembrane region" description="Helical" evidence="6">
    <location>
        <begin position="126"/>
        <end position="145"/>
    </location>
</feature>
<evidence type="ECO:0000313" key="8">
    <source>
        <dbReference type="Proteomes" id="UP000514704"/>
    </source>
</evidence>
<evidence type="ECO:0000256" key="5">
    <source>
        <dbReference type="ARBA" id="ARBA00023136"/>
    </source>
</evidence>
<dbReference type="Pfam" id="PF13520">
    <property type="entry name" value="AA_permease_2"/>
    <property type="match status" value="1"/>
</dbReference>
<feature type="transmembrane region" description="Helical" evidence="6">
    <location>
        <begin position="325"/>
        <end position="346"/>
    </location>
</feature>
<feature type="transmembrane region" description="Helical" evidence="6">
    <location>
        <begin position="152"/>
        <end position="175"/>
    </location>
</feature>
<keyword evidence="5 6" id="KW-0472">Membrane</keyword>
<keyword evidence="4 6" id="KW-1133">Transmembrane helix</keyword>
<feature type="transmembrane region" description="Helical" evidence="6">
    <location>
        <begin position="358"/>
        <end position="381"/>
    </location>
</feature>
<gene>
    <name evidence="7" type="ORF">H3143_00955</name>
</gene>
<keyword evidence="8" id="KW-1185">Reference proteome</keyword>
<dbReference type="RefSeq" id="WP_182078966.1">
    <property type="nucleotide sequence ID" value="NZ_CP059674.1"/>
</dbReference>
<feature type="transmembrane region" description="Helical" evidence="6">
    <location>
        <begin position="422"/>
        <end position="444"/>
    </location>
</feature>
<dbReference type="EMBL" id="CP059674">
    <property type="protein sequence ID" value="QMT98693.1"/>
    <property type="molecule type" value="Genomic_DNA"/>
</dbReference>
<protein>
    <submittedName>
        <fullName evidence="7">APC family permease</fullName>
    </submittedName>
</protein>
<name>A0A7D7XX56_9MOLU</name>
<dbReference type="GO" id="GO:0022857">
    <property type="term" value="F:transmembrane transporter activity"/>
    <property type="evidence" value="ECO:0007669"/>
    <property type="project" value="InterPro"/>
</dbReference>
<reference evidence="7 8" key="1">
    <citation type="journal article" date="2017" name="Int. J. Syst. Evol. Microbiol.">
        <title>Mycoplasma tullyi sp. nov., isolated from penguins of the genus Spheniscus.</title>
        <authorList>
            <person name="Yavari C.A."/>
            <person name="Ramirez A.S."/>
            <person name="Nicholas R.A.J."/>
            <person name="Radford A.D."/>
            <person name="Darby A.C."/>
            <person name="Bradbury J.M."/>
        </authorList>
    </citation>
    <scope>NUCLEOTIDE SEQUENCE [LARGE SCALE GENOMIC DNA]</scope>
    <source>
        <strain evidence="7 8">56A97T</strain>
    </source>
</reference>
<feature type="transmembrane region" description="Helical" evidence="6">
    <location>
        <begin position="264"/>
        <end position="283"/>
    </location>
</feature>
<evidence type="ECO:0000313" key="7">
    <source>
        <dbReference type="EMBL" id="QMT98693.1"/>
    </source>
</evidence>
<dbReference type="InterPro" id="IPR050367">
    <property type="entry name" value="APC_superfamily"/>
</dbReference>
<dbReference type="AlphaFoldDB" id="A0A7D7XX56"/>
<comment type="subcellular location">
    <subcellularLocation>
        <location evidence="1">Cell membrane</location>
        <topology evidence="1">Multi-pass membrane protein</topology>
    </subcellularLocation>
</comment>
<feature type="transmembrane region" description="Helical" evidence="6">
    <location>
        <begin position="43"/>
        <end position="66"/>
    </location>
</feature>
<sequence length="486" mass="55012">MNKKTFTNKKAFSDRTFALLTINYIVGFGFIATIAGVVNLGYWALLILFINTFIATATALAFSRLISAFPNETGGSISFAKKTNYKFLTALTGFHQYVQVPLFSATGPLFLVQIARVFTQDETHLWIVRGVSILFYIGLILIVFLRVKISKWFIFATAIIKWITLGIGFIGLVILVARENSNLVENFNNVKNVNAYLIFSTIIFFMFAYGGVETTPNLAKDVQFKKFSKALIISIVLIAFFYTIAYILFLNIKPDSIKDGFIQVYRSVMGLTGVGIFIIYLLFYNISSTMTSTLANPKVLVGFAQIGLLPKALTKTNRFNQHQNAIITNTVIIIVFMIFFTLLPAIAKLNTPFFSEVINMGTIAFLLQYLLTFVTIFILVKQKKMPNIKWYELAFYGLAGLFIVVPSIIYLFPFLVGEQWTINNTIVISVYAFFFAVFLTYFFVAKYKNRINLDAKLEEPQEEKVEENKVDVNQLNPNLNENKGTV</sequence>
<dbReference type="Gene3D" id="1.20.1740.10">
    <property type="entry name" value="Amino acid/polyamine transporter I"/>
    <property type="match status" value="1"/>
</dbReference>